<organism evidence="1 2">
    <name type="scientific">Streptomyces carpinensis</name>
    <dbReference type="NCBI Taxonomy" id="66369"/>
    <lineage>
        <taxon>Bacteria</taxon>
        <taxon>Bacillati</taxon>
        <taxon>Actinomycetota</taxon>
        <taxon>Actinomycetes</taxon>
        <taxon>Kitasatosporales</taxon>
        <taxon>Streptomycetaceae</taxon>
        <taxon>Streptomyces</taxon>
    </lineage>
</organism>
<proteinExistence type="predicted"/>
<protein>
    <recommendedName>
        <fullName evidence="3">TetR family transcriptional regulator</fullName>
    </recommendedName>
</protein>
<gene>
    <name evidence="1" type="ORF">ABT317_18320</name>
</gene>
<accession>A0ABV1W3Y0</accession>
<dbReference type="EMBL" id="JBEPCU010000291">
    <property type="protein sequence ID" value="MER6978898.1"/>
    <property type="molecule type" value="Genomic_DNA"/>
</dbReference>
<keyword evidence="2" id="KW-1185">Reference proteome</keyword>
<evidence type="ECO:0008006" key="3">
    <source>
        <dbReference type="Google" id="ProtNLM"/>
    </source>
</evidence>
<dbReference type="RefSeq" id="WP_086727787.1">
    <property type="nucleotide sequence ID" value="NZ_MUBM01000203.1"/>
</dbReference>
<evidence type="ECO:0000313" key="2">
    <source>
        <dbReference type="Proteomes" id="UP001458415"/>
    </source>
</evidence>
<comment type="caution">
    <text evidence="1">The sequence shown here is derived from an EMBL/GenBank/DDBJ whole genome shotgun (WGS) entry which is preliminary data.</text>
</comment>
<name>A0ABV1W3Y0_9ACTN</name>
<dbReference type="Proteomes" id="UP001458415">
    <property type="component" value="Unassembled WGS sequence"/>
</dbReference>
<reference evidence="1 2" key="1">
    <citation type="submission" date="2024-06" db="EMBL/GenBank/DDBJ databases">
        <title>The Natural Products Discovery Center: Release of the First 8490 Sequenced Strains for Exploring Actinobacteria Biosynthetic Diversity.</title>
        <authorList>
            <person name="Kalkreuter E."/>
            <person name="Kautsar S.A."/>
            <person name="Yang D."/>
            <person name="Bader C.D."/>
            <person name="Teijaro C.N."/>
            <person name="Fluegel L."/>
            <person name="Davis C.M."/>
            <person name="Simpson J.R."/>
            <person name="Lauterbach L."/>
            <person name="Steele A.D."/>
            <person name="Gui C."/>
            <person name="Meng S."/>
            <person name="Li G."/>
            <person name="Viehrig K."/>
            <person name="Ye F."/>
            <person name="Su P."/>
            <person name="Kiefer A.F."/>
            <person name="Nichols A."/>
            <person name="Cepeda A.J."/>
            <person name="Yan W."/>
            <person name="Fan B."/>
            <person name="Jiang Y."/>
            <person name="Adhikari A."/>
            <person name="Zheng C.-J."/>
            <person name="Schuster L."/>
            <person name="Cowan T.M."/>
            <person name="Smanski M.J."/>
            <person name="Chevrette M.G."/>
            <person name="De Carvalho L.P.S."/>
            <person name="Shen B."/>
        </authorList>
    </citation>
    <scope>NUCLEOTIDE SEQUENCE [LARGE SCALE GENOMIC DNA]</scope>
    <source>
        <strain evidence="1 2">NPDC000634</strain>
    </source>
</reference>
<evidence type="ECO:0000313" key="1">
    <source>
        <dbReference type="EMBL" id="MER6978898.1"/>
    </source>
</evidence>
<sequence>MTLRSGAVEWIGPVEAPHGLLEAARRVFAERGFSGSRLSDTVRRADWGDSDCRPIRMDDLFVALWAEHQAAHDAATSRAVAQARQLGVSDPGQLFESGARAYLEGAWQRRDLVLLFSSGDAPHGFAAIERRRFCQWIRRNVQAFGLADRPEDRLYVQALTLVVGQGSCEVAAAGNFRQAGTVIDAVLGYARVLLADKPRAANHGGCRYVGLRSGRGLGTGS</sequence>